<comment type="caution">
    <text evidence="1">The sequence shown here is derived from an EMBL/GenBank/DDBJ whole genome shotgun (WGS) entry which is preliminary data.</text>
</comment>
<dbReference type="InterPro" id="IPR036047">
    <property type="entry name" value="F-box-like_dom_sf"/>
</dbReference>
<dbReference type="OrthoDB" id="2789810at2759"/>
<evidence type="ECO:0000313" key="2">
    <source>
        <dbReference type="Proteomes" id="UP000284842"/>
    </source>
</evidence>
<organism evidence="1 2">
    <name type="scientific">Panaeolus cyanescens</name>
    <dbReference type="NCBI Taxonomy" id="181874"/>
    <lineage>
        <taxon>Eukaryota</taxon>
        <taxon>Fungi</taxon>
        <taxon>Dikarya</taxon>
        <taxon>Basidiomycota</taxon>
        <taxon>Agaricomycotina</taxon>
        <taxon>Agaricomycetes</taxon>
        <taxon>Agaricomycetidae</taxon>
        <taxon>Agaricales</taxon>
        <taxon>Agaricineae</taxon>
        <taxon>Galeropsidaceae</taxon>
        <taxon>Panaeolus</taxon>
    </lineage>
</organism>
<keyword evidence="2" id="KW-1185">Reference proteome</keyword>
<gene>
    <name evidence="1" type="ORF">CVT24_001617</name>
</gene>
<sequence>MVGFVILQPSTSLQVFVPYELSERILQYCRVDFKCLASSALVCRSWAYASRSCLFEKLTFRPELAQRFMGLISPIAKATLHTPPASTYCRTLHIRNMQATNTFCPFSDGDSSALLNHPLQPLFSTLTTLAFSHSTFPPIEKFMIFLSHFPTLLSLSLDDVHWDKQHPPSQTTIPPGSKLPSITSLDVRNVNWSQFFNCINNAQLLMNVTRLHVGPVDEWDIPPVSQYLFNVSPNLEYFSLRFKNRGWRKGYVCGMAPVVATYPVDFIAVESAINSGPVPLDSTLPGNGVREEYRRIWGLATSVYPIPKLKDVRIEQFVDTRFGVVQPTAIFWAPRVIASIIPPSIQRLELTLMLERAGQLDQYEINWKFLEYALCADDYKSLKRLVFRVGGPVDLVNLGDLISARLPIMAERGMLEFCRMEVDAN</sequence>
<name>A0A409W3I7_9AGAR</name>
<dbReference type="Proteomes" id="UP000284842">
    <property type="component" value="Unassembled WGS sequence"/>
</dbReference>
<accession>A0A409W3I7</accession>
<dbReference type="InParanoid" id="A0A409W3I7"/>
<dbReference type="EMBL" id="NHTK01005837">
    <property type="protein sequence ID" value="PPQ73071.1"/>
    <property type="molecule type" value="Genomic_DNA"/>
</dbReference>
<reference evidence="1 2" key="1">
    <citation type="journal article" date="2018" name="Evol. Lett.">
        <title>Horizontal gene cluster transfer increased hallucinogenic mushroom diversity.</title>
        <authorList>
            <person name="Reynolds H.T."/>
            <person name="Vijayakumar V."/>
            <person name="Gluck-Thaler E."/>
            <person name="Korotkin H.B."/>
            <person name="Matheny P.B."/>
            <person name="Slot J.C."/>
        </authorList>
    </citation>
    <scope>NUCLEOTIDE SEQUENCE [LARGE SCALE GENOMIC DNA]</scope>
    <source>
        <strain evidence="1 2">2629</strain>
    </source>
</reference>
<dbReference type="InterPro" id="IPR032675">
    <property type="entry name" value="LRR_dom_sf"/>
</dbReference>
<evidence type="ECO:0008006" key="3">
    <source>
        <dbReference type="Google" id="ProtNLM"/>
    </source>
</evidence>
<dbReference type="SUPFAM" id="SSF81383">
    <property type="entry name" value="F-box domain"/>
    <property type="match status" value="1"/>
</dbReference>
<dbReference type="SUPFAM" id="SSF52047">
    <property type="entry name" value="RNI-like"/>
    <property type="match status" value="1"/>
</dbReference>
<proteinExistence type="predicted"/>
<protein>
    <recommendedName>
        <fullName evidence="3">F-box domain-containing protein</fullName>
    </recommendedName>
</protein>
<dbReference type="AlphaFoldDB" id="A0A409W3I7"/>
<dbReference type="Gene3D" id="3.80.10.10">
    <property type="entry name" value="Ribonuclease Inhibitor"/>
    <property type="match status" value="1"/>
</dbReference>
<evidence type="ECO:0000313" key="1">
    <source>
        <dbReference type="EMBL" id="PPQ73071.1"/>
    </source>
</evidence>
<dbReference type="STRING" id="181874.A0A409W3I7"/>